<protein>
    <submittedName>
        <fullName evidence="5">UDP-glucuronosyltransferase 2B20-like</fullName>
    </submittedName>
</protein>
<gene>
    <name evidence="5" type="primary">LOC112552997</name>
</gene>
<evidence type="ECO:0000313" key="5">
    <source>
        <dbReference type="RefSeq" id="XP_025075501.1"/>
    </source>
</evidence>
<dbReference type="Gene3D" id="3.40.50.2000">
    <property type="entry name" value="Glycogen Phosphorylase B"/>
    <property type="match status" value="2"/>
</dbReference>
<dbReference type="InterPro" id="IPR002213">
    <property type="entry name" value="UDP_glucos_trans"/>
</dbReference>
<reference evidence="5" key="1">
    <citation type="submission" date="2025-08" db="UniProtKB">
        <authorList>
            <consortium name="RefSeq"/>
        </authorList>
    </citation>
    <scope>IDENTIFICATION</scope>
</reference>
<dbReference type="PANTHER" id="PTHR48043:SF159">
    <property type="entry name" value="EG:EG0003.4 PROTEIN-RELATED"/>
    <property type="match status" value="1"/>
</dbReference>
<keyword evidence="4" id="KW-1185">Reference proteome</keyword>
<evidence type="ECO:0000256" key="2">
    <source>
        <dbReference type="ARBA" id="ARBA00022676"/>
    </source>
</evidence>
<dbReference type="CDD" id="cd03784">
    <property type="entry name" value="GT1_Gtf-like"/>
    <property type="match status" value="1"/>
</dbReference>
<proteinExistence type="inferred from homology"/>
<dbReference type="GO" id="GO:0008194">
    <property type="term" value="F:UDP-glycosyltransferase activity"/>
    <property type="evidence" value="ECO:0007669"/>
    <property type="project" value="InterPro"/>
</dbReference>
<sequence>MKPIVKMTFWMTCFLYIVTTIDTARILAIIPIPSYSHQIPYRTIWTTLSRRGHEVVLITSDPIDDPGLINLTEINFHSNYKILRKIDFVEMMSHSWMSTQYTQLWDLCLEISENIYKHPEIRKMYELDSNQKFDVVIAETTLTPSLYALAYRFNAPLIGVSTLKLYNHNHFLLGAPVLSSHISTWEMEDDTGFNLSLWQRIKNFIRQWYHIYCVLNHYYPKHQAIAEKYLGNDIPDISDMERNISIVLENQQEVLSFSRPKAPNVISFGNLHISKKLMALPKDLMEFITNAPNGFIYMSLGTNVMMTSFPNNIQQIFRDVFANMPCKVLWKYEGELINKPDNVYIAKWFPQQSVLAHSNIKLFIYQGGLQSTEEAIYYKVPVLGLPVLADQYAQLNRLEYLGIGKHLNIMNISKGYLNETIMDMLNNKR</sequence>
<evidence type="ECO:0000256" key="3">
    <source>
        <dbReference type="ARBA" id="ARBA00022679"/>
    </source>
</evidence>
<dbReference type="FunFam" id="3.40.50.2000:FF:000021">
    <property type="entry name" value="UDP-glucuronosyltransferase"/>
    <property type="match status" value="1"/>
</dbReference>
<dbReference type="InterPro" id="IPR050271">
    <property type="entry name" value="UDP-glycosyltransferase"/>
</dbReference>
<dbReference type="RefSeq" id="XP_025075501.1">
    <property type="nucleotide sequence ID" value="XM_025219716.1"/>
</dbReference>
<dbReference type="OrthoDB" id="5835829at2759"/>
<dbReference type="Proteomes" id="UP000504615">
    <property type="component" value="Unplaced"/>
</dbReference>
<dbReference type="Pfam" id="PF00201">
    <property type="entry name" value="UDPGT"/>
    <property type="match status" value="1"/>
</dbReference>
<name>A0A8N1S9S8_9HYME</name>
<comment type="similarity">
    <text evidence="1">Belongs to the UDP-glycosyltransferase family.</text>
</comment>
<keyword evidence="2" id="KW-0328">Glycosyltransferase</keyword>
<dbReference type="PANTHER" id="PTHR48043">
    <property type="entry name" value="EG:EG0003.4 PROTEIN-RELATED"/>
    <property type="match status" value="1"/>
</dbReference>
<evidence type="ECO:0000256" key="1">
    <source>
        <dbReference type="ARBA" id="ARBA00009995"/>
    </source>
</evidence>
<dbReference type="AlphaFoldDB" id="A0A8N1S9S8"/>
<evidence type="ECO:0000313" key="4">
    <source>
        <dbReference type="Proteomes" id="UP000504615"/>
    </source>
</evidence>
<keyword evidence="3" id="KW-0808">Transferase</keyword>
<accession>A0A8N1S9S8</accession>
<dbReference type="SUPFAM" id="SSF53756">
    <property type="entry name" value="UDP-Glycosyltransferase/glycogen phosphorylase"/>
    <property type="match status" value="1"/>
</dbReference>
<dbReference type="GeneID" id="112552997"/>
<organism evidence="4 5">
    <name type="scientific">Pogonomyrmex barbatus</name>
    <name type="common">red harvester ant</name>
    <dbReference type="NCBI Taxonomy" id="144034"/>
    <lineage>
        <taxon>Eukaryota</taxon>
        <taxon>Metazoa</taxon>
        <taxon>Ecdysozoa</taxon>
        <taxon>Arthropoda</taxon>
        <taxon>Hexapoda</taxon>
        <taxon>Insecta</taxon>
        <taxon>Pterygota</taxon>
        <taxon>Neoptera</taxon>
        <taxon>Endopterygota</taxon>
        <taxon>Hymenoptera</taxon>
        <taxon>Apocrita</taxon>
        <taxon>Aculeata</taxon>
        <taxon>Formicoidea</taxon>
        <taxon>Formicidae</taxon>
        <taxon>Myrmicinae</taxon>
        <taxon>Pogonomyrmex</taxon>
    </lineage>
</organism>